<organism evidence="3 4">
    <name type="scientific">Wohlfahrtiimonas chitiniclastica</name>
    <dbReference type="NCBI Taxonomy" id="400946"/>
    <lineage>
        <taxon>Bacteria</taxon>
        <taxon>Pseudomonadati</taxon>
        <taxon>Pseudomonadota</taxon>
        <taxon>Gammaproteobacteria</taxon>
        <taxon>Cardiobacteriales</taxon>
        <taxon>Ignatzschineriaceae</taxon>
        <taxon>Wohlfahrtiimonas</taxon>
    </lineage>
</organism>
<dbReference type="Proteomes" id="UP000680020">
    <property type="component" value="Unassembled WGS sequence"/>
</dbReference>
<dbReference type="InterPro" id="IPR050678">
    <property type="entry name" value="DNA_Partitioning_ATPase"/>
</dbReference>
<proteinExistence type="predicted"/>
<dbReference type="AlphaFoldDB" id="A0AB35C0Y6"/>
<dbReference type="SUPFAM" id="SSF52540">
    <property type="entry name" value="P-loop containing nucleoside triphosphate hydrolases"/>
    <property type="match status" value="1"/>
</dbReference>
<sequence length="257" mass="27438">MAIIAVTNQKGGVGKTTTAVNLAASLASMKARPNVLLLDLDPQGNATTGMGVDKHSLELGVVDLLLDDVPINEAIIELDENAIRLIGANGDLTGAEVLLTQREQGAFVLKEALASIQSNFNYIIIDCPPSLNMLTLNALTAADYAVVPVQCEYYALEGLSALMGTVEEVKSTTNPNLSILGILRTMYDGRNALSLQVSENLQAHFGDQLLETIIPRNVRLAEAPGFGESIVKYDAASKGAVAYAELAKEISRRSKRR</sequence>
<dbReference type="Pfam" id="PF13614">
    <property type="entry name" value="AAA_31"/>
    <property type="match status" value="1"/>
</dbReference>
<dbReference type="PANTHER" id="PTHR13696:SF52">
    <property type="entry name" value="PARA FAMILY PROTEIN CT_582"/>
    <property type="match status" value="1"/>
</dbReference>
<dbReference type="RefSeq" id="WP_008316824.1">
    <property type="nucleotide sequence ID" value="NZ_CP115969.1"/>
</dbReference>
<comment type="similarity">
    <text evidence="1">To B.subtilis soj.</text>
</comment>
<dbReference type="InterPro" id="IPR027417">
    <property type="entry name" value="P-loop_NTPase"/>
</dbReference>
<dbReference type="EMBL" id="JAGIBU010000004">
    <property type="protein sequence ID" value="MBS7824847.1"/>
    <property type="molecule type" value="Genomic_DNA"/>
</dbReference>
<evidence type="ECO:0000313" key="4">
    <source>
        <dbReference type="Proteomes" id="UP000680020"/>
    </source>
</evidence>
<accession>A0AB35C0Y6</accession>
<dbReference type="CDD" id="cd02042">
    <property type="entry name" value="ParAB_family"/>
    <property type="match status" value="1"/>
</dbReference>
<dbReference type="FunFam" id="3.40.50.300:FF:000285">
    <property type="entry name" value="Sporulation initiation inhibitor Soj"/>
    <property type="match status" value="1"/>
</dbReference>
<evidence type="ECO:0000256" key="1">
    <source>
        <dbReference type="ARBA" id="ARBA00060876"/>
    </source>
</evidence>
<dbReference type="Gene3D" id="3.40.50.300">
    <property type="entry name" value="P-loop containing nucleotide triphosphate hydrolases"/>
    <property type="match status" value="1"/>
</dbReference>
<gene>
    <name evidence="3" type="ORF">J7561_06465</name>
</gene>
<comment type="caution">
    <text evidence="3">The sequence shown here is derived from an EMBL/GenBank/DDBJ whole genome shotgun (WGS) entry which is preliminary data.</text>
</comment>
<feature type="domain" description="AAA" evidence="2">
    <location>
        <begin position="1"/>
        <end position="179"/>
    </location>
</feature>
<dbReference type="PANTHER" id="PTHR13696">
    <property type="entry name" value="P-LOOP CONTAINING NUCLEOSIDE TRIPHOSPHATE HYDROLASE"/>
    <property type="match status" value="1"/>
</dbReference>
<name>A0AB35C0Y6_9GAMM</name>
<evidence type="ECO:0000259" key="2">
    <source>
        <dbReference type="Pfam" id="PF13614"/>
    </source>
</evidence>
<evidence type="ECO:0000313" key="3">
    <source>
        <dbReference type="EMBL" id="MBS7824847.1"/>
    </source>
</evidence>
<dbReference type="InterPro" id="IPR025669">
    <property type="entry name" value="AAA_dom"/>
</dbReference>
<dbReference type="GeneID" id="58263723"/>
<dbReference type="PIRSF" id="PIRSF009320">
    <property type="entry name" value="Nuc_binding_HP_1000"/>
    <property type="match status" value="1"/>
</dbReference>
<protein>
    <submittedName>
        <fullName evidence="3">ParA family protein</fullName>
    </submittedName>
</protein>
<reference evidence="3" key="1">
    <citation type="submission" date="2021-03" db="EMBL/GenBank/DDBJ databases">
        <title>Identification and antibiotic profiling of Wohlfahrtiimonas chitiniclastica, an underestimated human pathogen.</title>
        <authorList>
            <person name="Kopf A."/>
            <person name="Bunk B."/>
            <person name="Coldewey S."/>
            <person name="Gunzer F."/>
            <person name="Riedel T."/>
            <person name="Schroettner P."/>
        </authorList>
    </citation>
    <scope>NUCLEOTIDE SEQUENCE</scope>
    <source>
        <strain evidence="3">DSM 100917</strain>
    </source>
</reference>